<evidence type="ECO:0000313" key="2">
    <source>
        <dbReference type="EMBL" id="THG00971.1"/>
    </source>
</evidence>
<comment type="caution">
    <text evidence="2">The sequence shown here is derived from an EMBL/GenBank/DDBJ whole genome shotgun (WGS) entry which is preliminary data.</text>
</comment>
<reference evidence="2 3" key="1">
    <citation type="journal article" date="2018" name="Proc. Natl. Acad. Sci. U.S.A.">
        <title>Draft genome sequence of Camellia sinensis var. sinensis provides insights into the evolution of the tea genome and tea quality.</title>
        <authorList>
            <person name="Wei C."/>
            <person name="Yang H."/>
            <person name="Wang S."/>
            <person name="Zhao J."/>
            <person name="Liu C."/>
            <person name="Gao L."/>
            <person name="Xia E."/>
            <person name="Lu Y."/>
            <person name="Tai Y."/>
            <person name="She G."/>
            <person name="Sun J."/>
            <person name="Cao H."/>
            <person name="Tong W."/>
            <person name="Gao Q."/>
            <person name="Li Y."/>
            <person name="Deng W."/>
            <person name="Jiang X."/>
            <person name="Wang W."/>
            <person name="Chen Q."/>
            <person name="Zhang S."/>
            <person name="Li H."/>
            <person name="Wu J."/>
            <person name="Wang P."/>
            <person name="Li P."/>
            <person name="Shi C."/>
            <person name="Zheng F."/>
            <person name="Jian J."/>
            <person name="Huang B."/>
            <person name="Shan D."/>
            <person name="Shi M."/>
            <person name="Fang C."/>
            <person name="Yue Y."/>
            <person name="Li F."/>
            <person name="Li D."/>
            <person name="Wei S."/>
            <person name="Han B."/>
            <person name="Jiang C."/>
            <person name="Yin Y."/>
            <person name="Xia T."/>
            <person name="Zhang Z."/>
            <person name="Bennetzen J.L."/>
            <person name="Zhao S."/>
            <person name="Wan X."/>
        </authorList>
    </citation>
    <scope>NUCLEOTIDE SEQUENCE [LARGE SCALE GENOMIC DNA]</scope>
    <source>
        <strain evidence="3">cv. Shuchazao</strain>
        <tissue evidence="2">Leaf</tissue>
    </source>
</reference>
<feature type="region of interest" description="Disordered" evidence="1">
    <location>
        <begin position="1"/>
        <end position="37"/>
    </location>
</feature>
<feature type="compositionally biased region" description="Basic residues" evidence="1">
    <location>
        <begin position="1"/>
        <end position="11"/>
    </location>
</feature>
<protein>
    <submittedName>
        <fullName evidence="2">Uncharacterized protein</fullName>
    </submittedName>
</protein>
<evidence type="ECO:0000313" key="3">
    <source>
        <dbReference type="Proteomes" id="UP000306102"/>
    </source>
</evidence>
<dbReference type="PANTHER" id="PTHR33499:SF43">
    <property type="entry name" value="TRANSPOSASE, PTTA_EN_SPM, PLANT"/>
    <property type="match status" value="1"/>
</dbReference>
<dbReference type="Proteomes" id="UP000306102">
    <property type="component" value="Unassembled WGS sequence"/>
</dbReference>
<feature type="compositionally biased region" description="Polar residues" evidence="1">
    <location>
        <begin position="27"/>
        <end position="37"/>
    </location>
</feature>
<dbReference type="PANTHER" id="PTHR33499">
    <property type="entry name" value="OS12G0282400 PROTEIN-RELATED"/>
    <property type="match status" value="1"/>
</dbReference>
<accession>A0A4S4DE66</accession>
<keyword evidence="3" id="KW-1185">Reference proteome</keyword>
<dbReference type="EMBL" id="SDRB02011558">
    <property type="protein sequence ID" value="THG00971.1"/>
    <property type="molecule type" value="Genomic_DNA"/>
</dbReference>
<dbReference type="AlphaFoldDB" id="A0A4S4DE66"/>
<sequence length="288" mass="32583">MPHGQATKRRSMNSVSEATPTKVPAHLSTSPSSQTTGISNELGAQIQLQAPLQGTENWKDVPPAIRAAIVQSVQDKFEVKGYDESPLTREVIDTKAIHLFKGWRYHMNQHYKALGKAGTDPYSNPFVGVSEIDWRYMIDHVFLGDTHKRTYSRCIKGTKGKIFCFAIVLSSCADMLQSVQVFWETFCYLVEKMDQLHEKVSQSGAASQPRATLLTQEKISIQVLGKRSRYLKGFRVGPKSSSTFKSTARSQAHYEEVKGLKQEVASLKWIIQSYEGRSEQFKHFMRQM</sequence>
<organism evidence="2 3">
    <name type="scientific">Camellia sinensis var. sinensis</name>
    <name type="common">China tea</name>
    <dbReference type="NCBI Taxonomy" id="542762"/>
    <lineage>
        <taxon>Eukaryota</taxon>
        <taxon>Viridiplantae</taxon>
        <taxon>Streptophyta</taxon>
        <taxon>Embryophyta</taxon>
        <taxon>Tracheophyta</taxon>
        <taxon>Spermatophyta</taxon>
        <taxon>Magnoliopsida</taxon>
        <taxon>eudicotyledons</taxon>
        <taxon>Gunneridae</taxon>
        <taxon>Pentapetalae</taxon>
        <taxon>asterids</taxon>
        <taxon>Ericales</taxon>
        <taxon>Theaceae</taxon>
        <taxon>Camellia</taxon>
    </lineage>
</organism>
<evidence type="ECO:0000256" key="1">
    <source>
        <dbReference type="SAM" id="MobiDB-lite"/>
    </source>
</evidence>
<gene>
    <name evidence="2" type="ORF">TEA_001374</name>
</gene>
<proteinExistence type="predicted"/>
<name>A0A4S4DE66_CAMSN</name>